<evidence type="ECO:0000313" key="3">
    <source>
        <dbReference type="Proteomes" id="UP000603352"/>
    </source>
</evidence>
<name>A0ABQ1ILD6_9PROT</name>
<evidence type="ECO:0000313" key="2">
    <source>
        <dbReference type="EMBL" id="GGB43840.1"/>
    </source>
</evidence>
<proteinExistence type="predicted"/>
<protein>
    <submittedName>
        <fullName evidence="2">Uncharacterized protein</fullName>
    </submittedName>
</protein>
<keyword evidence="3" id="KW-1185">Reference proteome</keyword>
<evidence type="ECO:0000256" key="1">
    <source>
        <dbReference type="SAM" id="Phobius"/>
    </source>
</evidence>
<keyword evidence="1" id="KW-1133">Transmembrane helix</keyword>
<keyword evidence="1" id="KW-0472">Membrane</keyword>
<reference evidence="3" key="1">
    <citation type="journal article" date="2019" name="Int. J. Syst. Evol. Microbiol.">
        <title>The Global Catalogue of Microorganisms (GCM) 10K type strain sequencing project: providing services to taxonomists for standard genome sequencing and annotation.</title>
        <authorList>
            <consortium name="The Broad Institute Genomics Platform"/>
            <consortium name="The Broad Institute Genome Sequencing Center for Infectious Disease"/>
            <person name="Wu L."/>
            <person name="Ma J."/>
        </authorList>
    </citation>
    <scope>NUCLEOTIDE SEQUENCE [LARGE SCALE GENOMIC DNA]</scope>
    <source>
        <strain evidence="3">CGMCC 1.10188</strain>
    </source>
</reference>
<dbReference type="Proteomes" id="UP000603352">
    <property type="component" value="Unassembled WGS sequence"/>
</dbReference>
<organism evidence="2 3">
    <name type="scientific">Tistrella bauzanensis</name>
    <dbReference type="NCBI Taxonomy" id="657419"/>
    <lineage>
        <taxon>Bacteria</taxon>
        <taxon>Pseudomonadati</taxon>
        <taxon>Pseudomonadota</taxon>
        <taxon>Alphaproteobacteria</taxon>
        <taxon>Geminicoccales</taxon>
        <taxon>Geminicoccaceae</taxon>
        <taxon>Tistrella</taxon>
    </lineage>
</organism>
<keyword evidence="1" id="KW-0812">Transmembrane</keyword>
<dbReference type="EMBL" id="BMDZ01000029">
    <property type="protein sequence ID" value="GGB43840.1"/>
    <property type="molecule type" value="Genomic_DNA"/>
</dbReference>
<gene>
    <name evidence="2" type="ORF">GCM10011505_26410</name>
</gene>
<feature type="transmembrane region" description="Helical" evidence="1">
    <location>
        <begin position="26"/>
        <end position="47"/>
    </location>
</feature>
<sequence>MSPTRPFTRHDRALPGLPGLRGLIDLGAWLLAVLWALPVLYAIWTAFHPGAYATRFSLFAPLRACCRMGLRNVSRSQ</sequence>
<comment type="caution">
    <text evidence="2">The sequence shown here is derived from an EMBL/GenBank/DDBJ whole genome shotgun (WGS) entry which is preliminary data.</text>
</comment>
<accession>A0ABQ1ILD6</accession>